<dbReference type="EC" id="3.-.-.-" evidence="3"/>
<dbReference type="SUPFAM" id="SSF56601">
    <property type="entry name" value="beta-lactamase/transpeptidase-like"/>
    <property type="match status" value="1"/>
</dbReference>
<accession>A0ABV2TZQ1</accession>
<dbReference type="InterPro" id="IPR001466">
    <property type="entry name" value="Beta-lactam-related"/>
</dbReference>
<dbReference type="PANTHER" id="PTHR43283:SF14">
    <property type="entry name" value="BLL8153 PROTEIN"/>
    <property type="match status" value="1"/>
</dbReference>
<feature type="signal peptide" evidence="1">
    <location>
        <begin position="1"/>
        <end position="20"/>
    </location>
</feature>
<feature type="domain" description="Beta-lactamase-related" evidence="2">
    <location>
        <begin position="92"/>
        <end position="370"/>
    </location>
</feature>
<dbReference type="PANTHER" id="PTHR43283">
    <property type="entry name" value="BETA-LACTAMASE-RELATED"/>
    <property type="match status" value="1"/>
</dbReference>
<reference evidence="3 4" key="1">
    <citation type="submission" date="2024-07" db="EMBL/GenBank/DDBJ databases">
        <title>The genome sequence of type strain Sediminicola luteus GDMCC 1.2596T.</title>
        <authorList>
            <person name="Liu Y."/>
        </authorList>
    </citation>
    <scope>NUCLEOTIDE SEQUENCE [LARGE SCALE GENOMIC DNA]</scope>
    <source>
        <strain evidence="3 4">GDMCC 1.2596</strain>
    </source>
</reference>
<name>A0ABV2TZQ1_9FLAO</name>
<organism evidence="3 4">
    <name type="scientific">Sediminicola luteus</name>
    <dbReference type="NCBI Taxonomy" id="319238"/>
    <lineage>
        <taxon>Bacteria</taxon>
        <taxon>Pseudomonadati</taxon>
        <taxon>Bacteroidota</taxon>
        <taxon>Flavobacteriia</taxon>
        <taxon>Flavobacteriales</taxon>
        <taxon>Flavobacteriaceae</taxon>
        <taxon>Sediminicola</taxon>
    </lineage>
</organism>
<evidence type="ECO:0000313" key="3">
    <source>
        <dbReference type="EMBL" id="MET7029955.1"/>
    </source>
</evidence>
<gene>
    <name evidence="3" type="ORF">ABXZ32_11135</name>
</gene>
<dbReference type="RefSeq" id="WP_354618754.1">
    <property type="nucleotide sequence ID" value="NZ_JBEWYP010000006.1"/>
</dbReference>
<evidence type="ECO:0000313" key="4">
    <source>
        <dbReference type="Proteomes" id="UP001549773"/>
    </source>
</evidence>
<comment type="caution">
    <text evidence="3">The sequence shown here is derived from an EMBL/GenBank/DDBJ whole genome shotgun (WGS) entry which is preliminary data.</text>
</comment>
<dbReference type="InterPro" id="IPR050789">
    <property type="entry name" value="Diverse_Enzym_Activities"/>
</dbReference>
<dbReference type="GO" id="GO:0016787">
    <property type="term" value="F:hydrolase activity"/>
    <property type="evidence" value="ECO:0007669"/>
    <property type="project" value="UniProtKB-KW"/>
</dbReference>
<dbReference type="Gene3D" id="3.40.710.10">
    <property type="entry name" value="DD-peptidase/beta-lactamase superfamily"/>
    <property type="match status" value="1"/>
</dbReference>
<keyword evidence="4" id="KW-1185">Reference proteome</keyword>
<keyword evidence="3" id="KW-0378">Hydrolase</keyword>
<dbReference type="EMBL" id="JBEWYP010000006">
    <property type="protein sequence ID" value="MET7029955.1"/>
    <property type="molecule type" value="Genomic_DNA"/>
</dbReference>
<evidence type="ECO:0000256" key="1">
    <source>
        <dbReference type="SAM" id="SignalP"/>
    </source>
</evidence>
<keyword evidence="1" id="KW-0732">Signal</keyword>
<dbReference type="InterPro" id="IPR012338">
    <property type="entry name" value="Beta-lactam/transpept-like"/>
</dbReference>
<dbReference type="Pfam" id="PF00144">
    <property type="entry name" value="Beta-lactamase"/>
    <property type="match status" value="1"/>
</dbReference>
<feature type="chain" id="PRO_5045847016" evidence="1">
    <location>
        <begin position="21"/>
        <end position="384"/>
    </location>
</feature>
<sequence>MKTRTKIILLGVATCTLLYAQCSTDTYMGRWLKWRASDILDHEKFPNHDFAPSKAPFHFLSTPQSNFGSIMVTVKENSKEPLEEVIKNTGTTAFLFIRNDSLLYETYNNGYDRASINTSFSTAKSITSLLIGKAIDNGYIKSEGDKVTTYLPELKQMDTQYDDLHIAHLLDMRSGIQFKDHDLPWGDKPKAYYKPHLRERIKELPITFPPDSRFQYNSYNPIILGMILEKVTGLSPAAYFEEAIWNHMGMEYAGSWSMDSEASGMTKMESGLNLRAIDFAKFGRLILNKGQWNNIQLISQDWINKSMSIDPDHKLHEFGKELYYENCWWLYNKNGKTPYIVSASGHLGQFLYIFPEKNIIIVRMGKKQGNVHSWSTIFKELCGY</sequence>
<proteinExistence type="predicted"/>
<protein>
    <submittedName>
        <fullName evidence="3">Serine hydrolase</fullName>
        <ecNumber evidence="3">3.-.-.-</ecNumber>
    </submittedName>
</protein>
<evidence type="ECO:0000259" key="2">
    <source>
        <dbReference type="Pfam" id="PF00144"/>
    </source>
</evidence>
<dbReference type="Proteomes" id="UP001549773">
    <property type="component" value="Unassembled WGS sequence"/>
</dbReference>